<dbReference type="Proteomes" id="UP000830375">
    <property type="component" value="Unassembled WGS sequence"/>
</dbReference>
<accession>A0ABQ8M4D2</accession>
<feature type="domain" description="Reverse transcriptase" evidence="4">
    <location>
        <begin position="303"/>
        <end position="377"/>
    </location>
</feature>
<dbReference type="InterPro" id="IPR043128">
    <property type="entry name" value="Rev_trsase/Diguanyl_cyclase"/>
</dbReference>
<dbReference type="InterPro" id="IPR052055">
    <property type="entry name" value="Hepadnavirus_pol/RT"/>
</dbReference>
<dbReference type="CDD" id="cd09275">
    <property type="entry name" value="RNase_HI_RT_DIRS1"/>
    <property type="match status" value="1"/>
</dbReference>
<evidence type="ECO:0000256" key="2">
    <source>
        <dbReference type="ARBA" id="ARBA00012180"/>
    </source>
</evidence>
<gene>
    <name evidence="5" type="ORF">H4Q32_009128</name>
</gene>
<dbReference type="PANTHER" id="PTHR33050">
    <property type="entry name" value="REVERSE TRANSCRIPTASE DOMAIN-CONTAINING PROTEIN"/>
    <property type="match status" value="1"/>
</dbReference>
<dbReference type="PANTHER" id="PTHR33050:SF7">
    <property type="entry name" value="RIBONUCLEASE H"/>
    <property type="match status" value="1"/>
</dbReference>
<feature type="region of interest" description="Disordered" evidence="3">
    <location>
        <begin position="42"/>
        <end position="83"/>
    </location>
</feature>
<dbReference type="InterPro" id="IPR000477">
    <property type="entry name" value="RT_dom"/>
</dbReference>
<comment type="caution">
    <text evidence="5">The sequence shown here is derived from an EMBL/GenBank/DDBJ whole genome shotgun (WGS) entry which is preliminary data.</text>
</comment>
<dbReference type="InterPro" id="IPR043502">
    <property type="entry name" value="DNA/RNA_pol_sf"/>
</dbReference>
<proteinExistence type="inferred from homology"/>
<dbReference type="SUPFAM" id="SSF56672">
    <property type="entry name" value="DNA/RNA polymerases"/>
    <property type="match status" value="1"/>
</dbReference>
<evidence type="ECO:0000256" key="3">
    <source>
        <dbReference type="SAM" id="MobiDB-lite"/>
    </source>
</evidence>
<dbReference type="EC" id="3.1.26.4" evidence="2"/>
<dbReference type="Gene3D" id="3.30.70.270">
    <property type="match status" value="1"/>
</dbReference>
<organism evidence="5 6">
    <name type="scientific">Labeo rohita</name>
    <name type="common">Indian major carp</name>
    <name type="synonym">Cyprinus rohita</name>
    <dbReference type="NCBI Taxonomy" id="84645"/>
    <lineage>
        <taxon>Eukaryota</taxon>
        <taxon>Metazoa</taxon>
        <taxon>Chordata</taxon>
        <taxon>Craniata</taxon>
        <taxon>Vertebrata</taxon>
        <taxon>Euteleostomi</taxon>
        <taxon>Actinopterygii</taxon>
        <taxon>Neopterygii</taxon>
        <taxon>Teleostei</taxon>
        <taxon>Ostariophysi</taxon>
        <taxon>Cypriniformes</taxon>
        <taxon>Cyprinidae</taxon>
        <taxon>Labeoninae</taxon>
        <taxon>Labeonini</taxon>
        <taxon>Labeo</taxon>
    </lineage>
</organism>
<sequence length="808" mass="90164">MGDGDKVHFLDAPVSQVGLFGDTVKDFARQFSAVQKQTEAIKHILPRRESNKLPPARPLSARRRRHLPEASTPAPPPPPPKEGVELAVGEQCGPLFRHRPSRTPISPQSDPEMGDPEMGGIRCLSRHLWRGLRQMMQRNLGDFDICPPTPGEGPGACTFRCCPTHSQKEQFSLSLGLSPRVRVLSDALLPRTRSIRSPPPRDRKLDSSSGHCAFYVESPSFPRLPHRRYVTCSINPTSTQDGAVISASQPVTLVGPDDASVLRAEIVVLLVEDAIKPVPQAKIQSGFYSPYFIVPKKSGLGLSVLPFGLALSPHVFTKFTERGIRILNYLDDWLIIAHSRDLLCEHRDLVLRHLSHLGLEVNWEKSKLSPVQGISFLRMELDSVNMMARLMEERVQSVLSCLNLFRHKTAVPLKVFQKLLGHMAATAAGTLLGLLHIRPLQHWLHGQIPRWACHGGTFCPLDQMPPRRAGVLYATGKQLRAPGQDPRLQWHFNCLELLAVFLALHRFRPVLRGKRASPEGQHSDGRYINHQGGLRSRRMLQLARHLLWNQTWLKSLRAVHIPGKLNRAADALTTAKSTSVGDLHAFSVNKLCIEFGPADSHVILRPRPDQVVNLQVLPPEEADPALQLLCPVRALRIYVNRTSSFRRSKQLFVCFGGQQKGNAVSKQRLAHWVVDAISAKTYVELRAGRHLTPSQDFTISVKSGNLWEDGSVSACCAIPFGSVRFSQLFPMGISRLIFRMCPIKQILIEREQKTHLHGGRLCFVGKDFTICHSFRFASHPPSSSLAAQSHTHFAFAQMTKTWRAIAGP</sequence>
<feature type="region of interest" description="Disordered" evidence="3">
    <location>
        <begin position="95"/>
        <end position="117"/>
    </location>
</feature>
<dbReference type="Pfam" id="PF00078">
    <property type="entry name" value="RVT_1"/>
    <property type="match status" value="1"/>
</dbReference>
<keyword evidence="6" id="KW-1185">Reference proteome</keyword>
<protein>
    <recommendedName>
        <fullName evidence="2">ribonuclease H</fullName>
        <ecNumber evidence="2">3.1.26.4</ecNumber>
    </recommendedName>
</protein>
<feature type="compositionally biased region" description="Basic and acidic residues" evidence="3">
    <location>
        <begin position="42"/>
        <end position="51"/>
    </location>
</feature>
<reference evidence="5 6" key="1">
    <citation type="submission" date="2022-01" db="EMBL/GenBank/DDBJ databases">
        <title>A high-quality chromosome-level genome assembly of rohu carp, Labeo rohita.</title>
        <authorList>
            <person name="Arick M.A. II"/>
            <person name="Hsu C.-Y."/>
            <person name="Magbanua Z."/>
            <person name="Pechanova O."/>
            <person name="Grover C."/>
            <person name="Miller E."/>
            <person name="Thrash A."/>
            <person name="Ezzel L."/>
            <person name="Alam S."/>
            <person name="Benzie J."/>
            <person name="Hamilton M."/>
            <person name="Karsi A."/>
            <person name="Lawrence M.L."/>
            <person name="Peterson D.G."/>
        </authorList>
    </citation>
    <scope>NUCLEOTIDE SEQUENCE [LARGE SCALE GENOMIC DNA]</scope>
    <source>
        <strain evidence="6">BAU-BD-2019</strain>
        <tissue evidence="5">Blood</tissue>
    </source>
</reference>
<evidence type="ECO:0000256" key="1">
    <source>
        <dbReference type="ARBA" id="ARBA00010879"/>
    </source>
</evidence>
<evidence type="ECO:0000313" key="6">
    <source>
        <dbReference type="Proteomes" id="UP000830375"/>
    </source>
</evidence>
<name>A0ABQ8M4D2_LABRO</name>
<evidence type="ECO:0000259" key="4">
    <source>
        <dbReference type="Pfam" id="PF00078"/>
    </source>
</evidence>
<dbReference type="EMBL" id="JACTAM010000013">
    <property type="protein sequence ID" value="KAI2657741.1"/>
    <property type="molecule type" value="Genomic_DNA"/>
</dbReference>
<comment type="similarity">
    <text evidence="1">Belongs to the beta type-B retroviral polymerase family. HERV class-II K(HML-2) pol subfamily.</text>
</comment>
<evidence type="ECO:0000313" key="5">
    <source>
        <dbReference type="EMBL" id="KAI2657741.1"/>
    </source>
</evidence>